<protein>
    <recommendedName>
        <fullName evidence="7">Thioredoxin reductase</fullName>
        <ecNumber evidence="7">1.8.1.9</ecNumber>
    </recommendedName>
</protein>
<evidence type="ECO:0000259" key="10">
    <source>
        <dbReference type="Pfam" id="PF07992"/>
    </source>
</evidence>
<feature type="domain" description="FAD/NAD(P)-binding" evidence="10">
    <location>
        <begin position="88"/>
        <end position="381"/>
    </location>
</feature>
<evidence type="ECO:0000256" key="9">
    <source>
        <dbReference type="SAM" id="MobiDB-lite"/>
    </source>
</evidence>
<name>A0ABY6W0G5_9BURK</name>
<gene>
    <name evidence="11" type="primary">trxB_1</name>
    <name evidence="11" type="ORF">PSO31014_02632</name>
</gene>
<dbReference type="EMBL" id="CABPSG010000006">
    <property type="protein sequence ID" value="VVE11362.1"/>
    <property type="molecule type" value="Genomic_DNA"/>
</dbReference>
<keyword evidence="12" id="KW-1185">Reference proteome</keyword>
<dbReference type="InterPro" id="IPR023753">
    <property type="entry name" value="FAD/NAD-binding_dom"/>
</dbReference>
<evidence type="ECO:0000313" key="11">
    <source>
        <dbReference type="EMBL" id="VVE11362.1"/>
    </source>
</evidence>
<dbReference type="PRINTS" id="PR00368">
    <property type="entry name" value="FADPNR"/>
</dbReference>
<keyword evidence="3 7" id="KW-0274">FAD</keyword>
<evidence type="ECO:0000256" key="2">
    <source>
        <dbReference type="ARBA" id="ARBA00022630"/>
    </source>
</evidence>
<keyword evidence="5" id="KW-1015">Disulfide bond</keyword>
<dbReference type="GO" id="GO:0004791">
    <property type="term" value="F:thioredoxin-disulfide reductase (NADPH) activity"/>
    <property type="evidence" value="ECO:0007669"/>
    <property type="project" value="UniProtKB-EC"/>
</dbReference>
<evidence type="ECO:0000256" key="4">
    <source>
        <dbReference type="ARBA" id="ARBA00023002"/>
    </source>
</evidence>
<dbReference type="Proteomes" id="UP000405357">
    <property type="component" value="Unassembled WGS sequence"/>
</dbReference>
<organism evidence="11 12">
    <name type="scientific">Pandoraea soli</name>
    <dbReference type="NCBI Taxonomy" id="2508293"/>
    <lineage>
        <taxon>Bacteria</taxon>
        <taxon>Pseudomonadati</taxon>
        <taxon>Pseudomonadota</taxon>
        <taxon>Betaproteobacteria</taxon>
        <taxon>Burkholderiales</taxon>
        <taxon>Burkholderiaceae</taxon>
        <taxon>Pandoraea</taxon>
    </lineage>
</organism>
<keyword evidence="8" id="KW-0521">NADP</keyword>
<evidence type="ECO:0000256" key="6">
    <source>
        <dbReference type="ARBA" id="ARBA00023284"/>
    </source>
</evidence>
<proteinExistence type="inferred from homology"/>
<keyword evidence="2 7" id="KW-0285">Flavoprotein</keyword>
<comment type="similarity">
    <text evidence="1 7">Belongs to the class-II pyridine nucleotide-disulfide oxidoreductase family.</text>
</comment>
<dbReference type="InterPro" id="IPR036188">
    <property type="entry name" value="FAD/NAD-bd_sf"/>
</dbReference>
<evidence type="ECO:0000313" key="12">
    <source>
        <dbReference type="Proteomes" id="UP000405357"/>
    </source>
</evidence>
<comment type="cofactor">
    <cofactor evidence="8">
        <name>FAD</name>
        <dbReference type="ChEBI" id="CHEBI:57692"/>
    </cofactor>
    <text evidence="8">Binds 1 FAD per subunit.</text>
</comment>
<evidence type="ECO:0000256" key="7">
    <source>
        <dbReference type="RuleBase" id="RU003880"/>
    </source>
</evidence>
<feature type="region of interest" description="Disordered" evidence="9">
    <location>
        <begin position="1"/>
        <end position="21"/>
    </location>
</feature>
<dbReference type="PANTHER" id="PTHR48105">
    <property type="entry name" value="THIOREDOXIN REDUCTASE 1-RELATED-RELATED"/>
    <property type="match status" value="1"/>
</dbReference>
<comment type="subunit">
    <text evidence="7">Homodimer.</text>
</comment>
<dbReference type="EC" id="1.8.1.9" evidence="7"/>
<accession>A0ABY6W0G5</accession>
<dbReference type="Gene3D" id="3.50.50.60">
    <property type="entry name" value="FAD/NAD(P)-binding domain"/>
    <property type="match status" value="2"/>
</dbReference>
<sequence length="398" mass="42214">MHEYVTSRNAGAPGGLRQTAATGHSPALVARGLSRRLQDSINETTSAPYNGGLRQSPRRAIAVQDRIGRQPPSLSGEFSFMSVAKHAKVLILGSGPAGYSAAVYAARANLKPVLITGIAQGGQLMTTTDVENWPGDPTGVQGPELMARMQAHAEHFNTEMIFDHIHTVHLNERPLRLIGDSGEYTADALIIATGASAQYLGLPSEDAFSGRGVSACATCDGFFYKGKEVCVVGGGNTAVEEALYLSNIASKVTVIHRRDKFRAEPILIDRLLEKAKQGAVELKYDTVLDEVTGDDSGVTGIRIKNVKTGASEAIALHGVFIAIGHKPNTDIFEGQLEMKNGYIVTHSGLNGNATATSVPGVFAAGDVQDHVYRQAITSAGTGCMAALDAQRYLENLDQ</sequence>
<dbReference type="PRINTS" id="PR00469">
    <property type="entry name" value="PNDRDTASEII"/>
</dbReference>
<dbReference type="SUPFAM" id="SSF51905">
    <property type="entry name" value="FAD/NAD(P)-binding domain"/>
    <property type="match status" value="1"/>
</dbReference>
<comment type="caution">
    <text evidence="11">The sequence shown here is derived from an EMBL/GenBank/DDBJ whole genome shotgun (WGS) entry which is preliminary data.</text>
</comment>
<evidence type="ECO:0000256" key="8">
    <source>
        <dbReference type="RuleBase" id="RU003881"/>
    </source>
</evidence>
<dbReference type="Pfam" id="PF07992">
    <property type="entry name" value="Pyr_redox_2"/>
    <property type="match status" value="1"/>
</dbReference>
<dbReference type="InterPro" id="IPR050097">
    <property type="entry name" value="Ferredoxin-NADP_redctase_2"/>
</dbReference>
<dbReference type="InterPro" id="IPR008255">
    <property type="entry name" value="Pyr_nucl-diS_OxRdtase_2_AS"/>
</dbReference>
<dbReference type="PROSITE" id="PS00573">
    <property type="entry name" value="PYRIDINE_REDOX_2"/>
    <property type="match status" value="1"/>
</dbReference>
<keyword evidence="4 7" id="KW-0560">Oxidoreductase</keyword>
<keyword evidence="6 7" id="KW-0676">Redox-active center</keyword>
<evidence type="ECO:0000256" key="1">
    <source>
        <dbReference type="ARBA" id="ARBA00009333"/>
    </source>
</evidence>
<comment type="catalytic activity">
    <reaction evidence="7">
        <text>[thioredoxin]-dithiol + NADP(+) = [thioredoxin]-disulfide + NADPH + H(+)</text>
        <dbReference type="Rhea" id="RHEA:20345"/>
        <dbReference type="Rhea" id="RHEA-COMP:10698"/>
        <dbReference type="Rhea" id="RHEA-COMP:10700"/>
        <dbReference type="ChEBI" id="CHEBI:15378"/>
        <dbReference type="ChEBI" id="CHEBI:29950"/>
        <dbReference type="ChEBI" id="CHEBI:50058"/>
        <dbReference type="ChEBI" id="CHEBI:57783"/>
        <dbReference type="ChEBI" id="CHEBI:58349"/>
        <dbReference type="EC" id="1.8.1.9"/>
    </reaction>
</comment>
<dbReference type="NCBIfam" id="TIGR01292">
    <property type="entry name" value="TRX_reduct"/>
    <property type="match status" value="1"/>
</dbReference>
<dbReference type="InterPro" id="IPR005982">
    <property type="entry name" value="Thioredox_Rdtase"/>
</dbReference>
<evidence type="ECO:0000256" key="5">
    <source>
        <dbReference type="ARBA" id="ARBA00023157"/>
    </source>
</evidence>
<reference evidence="11 12" key="1">
    <citation type="submission" date="2019-08" db="EMBL/GenBank/DDBJ databases">
        <authorList>
            <person name="Peeters C."/>
        </authorList>
    </citation>
    <scope>NUCLEOTIDE SEQUENCE [LARGE SCALE GENOMIC DNA]</scope>
    <source>
        <strain evidence="11 12">LMG 31014</strain>
    </source>
</reference>
<evidence type="ECO:0000256" key="3">
    <source>
        <dbReference type="ARBA" id="ARBA00022827"/>
    </source>
</evidence>